<dbReference type="EMBL" id="JADNRY010000055">
    <property type="protein sequence ID" value="KAF9068936.1"/>
    <property type="molecule type" value="Genomic_DNA"/>
</dbReference>
<feature type="region of interest" description="Disordered" evidence="1">
    <location>
        <begin position="1"/>
        <end position="62"/>
    </location>
</feature>
<evidence type="ECO:0000313" key="3">
    <source>
        <dbReference type="Proteomes" id="UP000772434"/>
    </source>
</evidence>
<feature type="compositionally biased region" description="Basic and acidic residues" evidence="1">
    <location>
        <begin position="242"/>
        <end position="252"/>
    </location>
</feature>
<evidence type="ECO:0000313" key="2">
    <source>
        <dbReference type="EMBL" id="KAF9068936.1"/>
    </source>
</evidence>
<protein>
    <submittedName>
        <fullName evidence="2">Uncharacterized protein</fullName>
    </submittedName>
</protein>
<proteinExistence type="predicted"/>
<reference evidence="2" key="1">
    <citation type="submission" date="2020-11" db="EMBL/GenBank/DDBJ databases">
        <authorList>
            <consortium name="DOE Joint Genome Institute"/>
            <person name="Ahrendt S."/>
            <person name="Riley R."/>
            <person name="Andreopoulos W."/>
            <person name="Labutti K."/>
            <person name="Pangilinan J."/>
            <person name="Ruiz-Duenas F.J."/>
            <person name="Barrasa J.M."/>
            <person name="Sanchez-Garcia M."/>
            <person name="Camarero S."/>
            <person name="Miyauchi S."/>
            <person name="Serrano A."/>
            <person name="Linde D."/>
            <person name="Babiker R."/>
            <person name="Drula E."/>
            <person name="Ayuso-Fernandez I."/>
            <person name="Pacheco R."/>
            <person name="Padilla G."/>
            <person name="Ferreira P."/>
            <person name="Barriuso J."/>
            <person name="Kellner H."/>
            <person name="Castanera R."/>
            <person name="Alfaro M."/>
            <person name="Ramirez L."/>
            <person name="Pisabarro A.G."/>
            <person name="Kuo A."/>
            <person name="Tritt A."/>
            <person name="Lipzen A."/>
            <person name="He G."/>
            <person name="Yan M."/>
            <person name="Ng V."/>
            <person name="Cullen D."/>
            <person name="Martin F."/>
            <person name="Rosso M.-N."/>
            <person name="Henrissat B."/>
            <person name="Hibbett D."/>
            <person name="Martinez A.T."/>
            <person name="Grigoriev I.V."/>
        </authorList>
    </citation>
    <scope>NUCLEOTIDE SEQUENCE</scope>
    <source>
        <strain evidence="2">AH 40177</strain>
    </source>
</reference>
<sequence length="252" mass="26560">MSTNRISPDAGARRSSPIPIANSSMNRSRGRSASVSSGSSASMSPSSSELPTPVSGISPRITVPSPGSSPILSYFLAQSPTKSQSATLPFRKFGPAPVFEGLLSLNVISYLILNVVVVVVEDETVHSPAMDHARRTSLSVADRFNQPNNNAALPESHVERGTGLLRRLSLSTGASAFTKASIHILQVPPPFSPTQSQTPGAPPNSAVSPTAPSFPYPRDPRRRSTTSAAARPPRAPSPMGERILKGHFDGFN</sequence>
<dbReference type="AlphaFoldDB" id="A0A9P5PT53"/>
<dbReference type="Proteomes" id="UP000772434">
    <property type="component" value="Unassembled WGS sequence"/>
</dbReference>
<comment type="caution">
    <text evidence="2">The sequence shown here is derived from an EMBL/GenBank/DDBJ whole genome shotgun (WGS) entry which is preliminary data.</text>
</comment>
<feature type="compositionally biased region" description="Low complexity" evidence="1">
    <location>
        <begin position="31"/>
        <end position="48"/>
    </location>
</feature>
<accession>A0A9P5PT53</accession>
<evidence type="ECO:0000256" key="1">
    <source>
        <dbReference type="SAM" id="MobiDB-lite"/>
    </source>
</evidence>
<feature type="region of interest" description="Disordered" evidence="1">
    <location>
        <begin position="188"/>
        <end position="252"/>
    </location>
</feature>
<dbReference type="OrthoDB" id="2554033at2759"/>
<keyword evidence="3" id="KW-1185">Reference proteome</keyword>
<name>A0A9P5PT53_9AGAR</name>
<gene>
    <name evidence="2" type="ORF">BDP27DRAFT_1421364</name>
</gene>
<organism evidence="2 3">
    <name type="scientific">Rhodocollybia butyracea</name>
    <dbReference type="NCBI Taxonomy" id="206335"/>
    <lineage>
        <taxon>Eukaryota</taxon>
        <taxon>Fungi</taxon>
        <taxon>Dikarya</taxon>
        <taxon>Basidiomycota</taxon>
        <taxon>Agaricomycotina</taxon>
        <taxon>Agaricomycetes</taxon>
        <taxon>Agaricomycetidae</taxon>
        <taxon>Agaricales</taxon>
        <taxon>Marasmiineae</taxon>
        <taxon>Omphalotaceae</taxon>
        <taxon>Rhodocollybia</taxon>
    </lineage>
</organism>